<dbReference type="EMBL" id="CH940667">
    <property type="protein sequence ID" value="KRF77683.1"/>
    <property type="molecule type" value="Genomic_DNA"/>
</dbReference>
<feature type="transmembrane region" description="Helical" evidence="6">
    <location>
        <begin position="368"/>
        <end position="391"/>
    </location>
</feature>
<reference evidence="7" key="2">
    <citation type="journal article" date="2008" name="Bioinformatics">
        <title>Assembly reconciliation.</title>
        <authorList>
            <person name="Zimin A.V."/>
            <person name="Smith D.R."/>
            <person name="Sutton G."/>
            <person name="Yorke J.A."/>
        </authorList>
    </citation>
    <scope>NUCLEOTIDE SEQUENCE</scope>
    <source>
        <strain evidence="7">TSC#15010-1051.87</strain>
    </source>
</reference>
<dbReference type="AlphaFoldDB" id="A0A0Q9VY04"/>
<feature type="transmembrane region" description="Helical" evidence="6">
    <location>
        <begin position="169"/>
        <end position="190"/>
    </location>
</feature>
<evidence type="ECO:0000313" key="8">
    <source>
        <dbReference type="Proteomes" id="UP000008792"/>
    </source>
</evidence>
<sequence length="402" mass="46144">MNSWSDRRIGLRLLLGLSRWLGVSPPGERLAYLHLVWSVLLLGCVWFYTLNRLITMKFYKQVLTIQKLFYFAEYPANMLLTALFSLRVYRSARFHRQLWLQLCRLQALLFEDATAAARQLFAGFEQHALRLLCVIIGFHAVCAVVDSAWLNFDWRLSVPSNCAHQLPSLMISLSLLQYVLAHRLLCLLYAQLNQRLAQLRGRPVGICVLALESQSLEQLRLVAVALDGVQAKLLARFGLVLLLSFGNSLLSLSYEVFNVFRLLELAQLSDWLLYCYRSLWLLLHGARIWFVLRANERIVEQKCQLFLLLNQLEASDTRQERSINRFLLQLQTNQAQPLAACGLVDLDTLALGGVSADIFTQHNHKRNLILFFVLRQFVNALLVIVIFLIQIDLGNKSLRGFV</sequence>
<keyword evidence="6" id="KW-0675">Receptor</keyword>
<dbReference type="InterPro" id="IPR013604">
    <property type="entry name" value="7TM_chemorcpt"/>
</dbReference>
<dbReference type="GO" id="GO:0005886">
    <property type="term" value="C:plasma membrane"/>
    <property type="evidence" value="ECO:0007669"/>
    <property type="project" value="UniProtKB-SubCell"/>
</dbReference>
<dbReference type="InParanoid" id="A0A0Q9VY04"/>
<accession>A0A0Q9VY04</accession>
<evidence type="ECO:0000256" key="2">
    <source>
        <dbReference type="ARBA" id="ARBA00022475"/>
    </source>
</evidence>
<evidence type="ECO:0000256" key="5">
    <source>
        <dbReference type="ARBA" id="ARBA00023136"/>
    </source>
</evidence>
<keyword evidence="4 6" id="KW-1133">Transmembrane helix</keyword>
<dbReference type="Proteomes" id="UP000008792">
    <property type="component" value="Unassembled WGS sequence"/>
</dbReference>
<gene>
    <name evidence="7" type="primary">Dvir\GJ14992</name>
    <name evidence="7" type="ORF">Dvir_GJ14992</name>
</gene>
<keyword evidence="2 6" id="KW-1003">Cell membrane</keyword>
<dbReference type="Pfam" id="PF08395">
    <property type="entry name" value="7tm_7"/>
    <property type="match status" value="1"/>
</dbReference>
<evidence type="ECO:0000256" key="1">
    <source>
        <dbReference type="ARBA" id="ARBA00004651"/>
    </source>
</evidence>
<evidence type="ECO:0000256" key="6">
    <source>
        <dbReference type="RuleBase" id="RU363108"/>
    </source>
</evidence>
<dbReference type="FunCoup" id="A0A0Q9VY04">
    <property type="interactions" value="8"/>
</dbReference>
<name>A0A0Q9VY04_DROVI</name>
<keyword evidence="5 6" id="KW-0472">Membrane</keyword>
<keyword evidence="8" id="KW-1185">Reference proteome</keyword>
<evidence type="ECO:0000256" key="4">
    <source>
        <dbReference type="ARBA" id="ARBA00022989"/>
    </source>
</evidence>
<dbReference type="EMBL" id="CH940667">
    <property type="protein sequence ID" value="KRF77684.1"/>
    <property type="molecule type" value="Genomic_DNA"/>
</dbReference>
<keyword evidence="3 6" id="KW-0812">Transmembrane</keyword>
<dbReference type="STRING" id="7244.A0A0Q9VY04"/>
<comment type="similarity">
    <text evidence="6">Belongs to the insect chemoreceptor superfamily. Gustatory receptor (GR) family.</text>
</comment>
<comment type="function">
    <text evidence="6">Gustatory receptor which mediates acceptance or avoidance behavior, depending on its substrates.</text>
</comment>
<organism evidence="7 8">
    <name type="scientific">Drosophila virilis</name>
    <name type="common">Fruit fly</name>
    <dbReference type="NCBI Taxonomy" id="7244"/>
    <lineage>
        <taxon>Eukaryota</taxon>
        <taxon>Metazoa</taxon>
        <taxon>Ecdysozoa</taxon>
        <taxon>Arthropoda</taxon>
        <taxon>Hexapoda</taxon>
        <taxon>Insecta</taxon>
        <taxon>Pterygota</taxon>
        <taxon>Neoptera</taxon>
        <taxon>Endopterygota</taxon>
        <taxon>Diptera</taxon>
        <taxon>Brachycera</taxon>
        <taxon>Muscomorpha</taxon>
        <taxon>Ephydroidea</taxon>
        <taxon>Drosophilidae</taxon>
        <taxon>Drosophila</taxon>
    </lineage>
</organism>
<protein>
    <recommendedName>
        <fullName evidence="6">Gustatory receptor</fullName>
    </recommendedName>
</protein>
<reference evidence="7 8" key="1">
    <citation type="journal article" date="2007" name="Nature">
        <title>Evolution of genes and genomes on the Drosophila phylogeny.</title>
        <authorList>
            <consortium name="Drosophila 12 Genomes Consortium"/>
            <person name="Clark A.G."/>
            <person name="Eisen M.B."/>
            <person name="Smith D.R."/>
            <person name="Bergman C.M."/>
            <person name="Oliver B."/>
            <person name="Markow T.A."/>
            <person name="Kaufman T.C."/>
            <person name="Kellis M."/>
            <person name="Gelbart W."/>
            <person name="Iyer V.N."/>
            <person name="Pollard D.A."/>
            <person name="Sackton T.B."/>
            <person name="Larracuente A.M."/>
            <person name="Singh N.D."/>
            <person name="Abad J.P."/>
            <person name="Abt D.N."/>
            <person name="Adryan B."/>
            <person name="Aguade M."/>
            <person name="Akashi H."/>
            <person name="Anderson W.W."/>
            <person name="Aquadro C.F."/>
            <person name="Ardell D.H."/>
            <person name="Arguello R."/>
            <person name="Artieri C.G."/>
            <person name="Barbash D.A."/>
            <person name="Barker D."/>
            <person name="Barsanti P."/>
            <person name="Batterham P."/>
            <person name="Batzoglou S."/>
            <person name="Begun D."/>
            <person name="Bhutkar A."/>
            <person name="Blanco E."/>
            <person name="Bosak S.A."/>
            <person name="Bradley R.K."/>
            <person name="Brand A.D."/>
            <person name="Brent M.R."/>
            <person name="Brooks A.N."/>
            <person name="Brown R.H."/>
            <person name="Butlin R.K."/>
            <person name="Caggese C."/>
            <person name="Calvi B.R."/>
            <person name="Bernardo de Carvalho A."/>
            <person name="Caspi A."/>
            <person name="Castrezana S."/>
            <person name="Celniker S.E."/>
            <person name="Chang J.L."/>
            <person name="Chapple C."/>
            <person name="Chatterji S."/>
            <person name="Chinwalla A."/>
            <person name="Civetta A."/>
            <person name="Clifton S.W."/>
            <person name="Comeron J.M."/>
            <person name="Costello J.C."/>
            <person name="Coyne J.A."/>
            <person name="Daub J."/>
            <person name="David R.G."/>
            <person name="Delcher A.L."/>
            <person name="Delehaunty K."/>
            <person name="Do C.B."/>
            <person name="Ebling H."/>
            <person name="Edwards K."/>
            <person name="Eickbush T."/>
            <person name="Evans J.D."/>
            <person name="Filipski A."/>
            <person name="Findeiss S."/>
            <person name="Freyhult E."/>
            <person name="Fulton L."/>
            <person name="Fulton R."/>
            <person name="Garcia A.C."/>
            <person name="Gardiner A."/>
            <person name="Garfield D.A."/>
            <person name="Garvin B.E."/>
            <person name="Gibson G."/>
            <person name="Gilbert D."/>
            <person name="Gnerre S."/>
            <person name="Godfrey J."/>
            <person name="Good R."/>
            <person name="Gotea V."/>
            <person name="Gravely B."/>
            <person name="Greenberg A.J."/>
            <person name="Griffiths-Jones S."/>
            <person name="Gross S."/>
            <person name="Guigo R."/>
            <person name="Gustafson E.A."/>
            <person name="Haerty W."/>
            <person name="Hahn M.W."/>
            <person name="Halligan D.L."/>
            <person name="Halpern A.L."/>
            <person name="Halter G.M."/>
            <person name="Han M.V."/>
            <person name="Heger A."/>
            <person name="Hillier L."/>
            <person name="Hinrichs A.S."/>
            <person name="Holmes I."/>
            <person name="Hoskins R.A."/>
            <person name="Hubisz M.J."/>
            <person name="Hultmark D."/>
            <person name="Huntley M.A."/>
            <person name="Jaffe D.B."/>
            <person name="Jagadeeshan S."/>
            <person name="Jeck W.R."/>
            <person name="Johnson J."/>
            <person name="Jones C.D."/>
            <person name="Jordan W.C."/>
            <person name="Karpen G.H."/>
            <person name="Kataoka E."/>
            <person name="Keightley P.D."/>
            <person name="Kheradpour P."/>
            <person name="Kirkness E.F."/>
            <person name="Koerich L.B."/>
            <person name="Kristiansen K."/>
            <person name="Kudrna D."/>
            <person name="Kulathinal R.J."/>
            <person name="Kumar S."/>
            <person name="Kwok R."/>
            <person name="Lander E."/>
            <person name="Langley C.H."/>
            <person name="Lapoint R."/>
            <person name="Lazzaro B.P."/>
            <person name="Lee S.J."/>
            <person name="Levesque L."/>
            <person name="Li R."/>
            <person name="Lin C.F."/>
            <person name="Lin M.F."/>
            <person name="Lindblad-Toh K."/>
            <person name="Llopart A."/>
            <person name="Long M."/>
            <person name="Low L."/>
            <person name="Lozovsky E."/>
            <person name="Lu J."/>
            <person name="Luo M."/>
            <person name="Machado C.A."/>
            <person name="Makalowski W."/>
            <person name="Marzo M."/>
            <person name="Matsuda M."/>
            <person name="Matzkin L."/>
            <person name="McAllister B."/>
            <person name="McBride C.S."/>
            <person name="McKernan B."/>
            <person name="McKernan K."/>
            <person name="Mendez-Lago M."/>
            <person name="Minx P."/>
            <person name="Mollenhauer M.U."/>
            <person name="Montooth K."/>
            <person name="Mount S.M."/>
            <person name="Mu X."/>
            <person name="Myers E."/>
            <person name="Negre B."/>
            <person name="Newfeld S."/>
            <person name="Nielsen R."/>
            <person name="Noor M.A."/>
            <person name="O'Grady P."/>
            <person name="Pachter L."/>
            <person name="Papaceit M."/>
            <person name="Parisi M.J."/>
            <person name="Parisi M."/>
            <person name="Parts L."/>
            <person name="Pedersen J.S."/>
            <person name="Pesole G."/>
            <person name="Phillippy A.M."/>
            <person name="Ponting C.P."/>
            <person name="Pop M."/>
            <person name="Porcelli D."/>
            <person name="Powell J.R."/>
            <person name="Prohaska S."/>
            <person name="Pruitt K."/>
            <person name="Puig M."/>
            <person name="Quesneville H."/>
            <person name="Ram K.R."/>
            <person name="Rand D."/>
            <person name="Rasmussen M.D."/>
            <person name="Reed L.K."/>
            <person name="Reenan R."/>
            <person name="Reily A."/>
            <person name="Remington K.A."/>
            <person name="Rieger T.T."/>
            <person name="Ritchie M.G."/>
            <person name="Robin C."/>
            <person name="Rogers Y.H."/>
            <person name="Rohde C."/>
            <person name="Rozas J."/>
            <person name="Rubenfield M.J."/>
            <person name="Ruiz A."/>
            <person name="Russo S."/>
            <person name="Salzberg S.L."/>
            <person name="Sanchez-Gracia A."/>
            <person name="Saranga D.J."/>
            <person name="Sato H."/>
            <person name="Schaeffer S.W."/>
            <person name="Schatz M.C."/>
            <person name="Schlenke T."/>
            <person name="Schwartz R."/>
            <person name="Segarra C."/>
            <person name="Singh R.S."/>
            <person name="Sirot L."/>
            <person name="Sirota M."/>
            <person name="Sisneros N.B."/>
            <person name="Smith C.D."/>
            <person name="Smith T.F."/>
            <person name="Spieth J."/>
            <person name="Stage D.E."/>
            <person name="Stark A."/>
            <person name="Stephan W."/>
            <person name="Strausberg R.L."/>
            <person name="Strempel S."/>
            <person name="Sturgill D."/>
            <person name="Sutton G."/>
            <person name="Sutton G.G."/>
            <person name="Tao W."/>
            <person name="Teichmann S."/>
            <person name="Tobari Y.N."/>
            <person name="Tomimura Y."/>
            <person name="Tsolas J.M."/>
            <person name="Valente V.L."/>
            <person name="Venter E."/>
            <person name="Venter J.C."/>
            <person name="Vicario S."/>
            <person name="Vieira F.G."/>
            <person name="Vilella A.J."/>
            <person name="Villasante A."/>
            <person name="Walenz B."/>
            <person name="Wang J."/>
            <person name="Wasserman M."/>
            <person name="Watts T."/>
            <person name="Wilson D."/>
            <person name="Wilson R.K."/>
            <person name="Wing R.A."/>
            <person name="Wolfner M.F."/>
            <person name="Wong A."/>
            <person name="Wong G.K."/>
            <person name="Wu C.I."/>
            <person name="Wu G."/>
            <person name="Yamamoto D."/>
            <person name="Yang H.P."/>
            <person name="Yang S.P."/>
            <person name="Yorke J.A."/>
            <person name="Yoshida K."/>
            <person name="Zdobnov E."/>
            <person name="Zhang P."/>
            <person name="Zhang Y."/>
            <person name="Zimin A.V."/>
            <person name="Baldwin J."/>
            <person name="Abdouelleil A."/>
            <person name="Abdulkadir J."/>
            <person name="Abebe A."/>
            <person name="Abera B."/>
            <person name="Abreu J."/>
            <person name="Acer S.C."/>
            <person name="Aftuck L."/>
            <person name="Alexander A."/>
            <person name="An P."/>
            <person name="Anderson E."/>
            <person name="Anderson S."/>
            <person name="Arachi H."/>
            <person name="Azer M."/>
            <person name="Bachantsang P."/>
            <person name="Barry A."/>
            <person name="Bayul T."/>
            <person name="Berlin A."/>
            <person name="Bessette D."/>
            <person name="Bloom T."/>
            <person name="Blye J."/>
            <person name="Boguslavskiy L."/>
            <person name="Bonnet C."/>
            <person name="Boukhgalter B."/>
            <person name="Bourzgui I."/>
            <person name="Brown A."/>
            <person name="Cahill P."/>
            <person name="Channer S."/>
            <person name="Cheshatsang Y."/>
            <person name="Chuda L."/>
            <person name="Citroen M."/>
            <person name="Collymore A."/>
            <person name="Cooke P."/>
            <person name="Costello M."/>
            <person name="D'Aco K."/>
            <person name="Daza R."/>
            <person name="De Haan G."/>
            <person name="DeGray S."/>
            <person name="DeMaso C."/>
            <person name="Dhargay N."/>
            <person name="Dooley K."/>
            <person name="Dooley E."/>
            <person name="Doricent M."/>
            <person name="Dorje P."/>
            <person name="Dorjee K."/>
            <person name="Dupes A."/>
            <person name="Elong R."/>
            <person name="Falk J."/>
            <person name="Farina A."/>
            <person name="Faro S."/>
            <person name="Ferguson D."/>
            <person name="Fisher S."/>
            <person name="Foley C.D."/>
            <person name="Franke A."/>
            <person name="Friedrich D."/>
            <person name="Gadbois L."/>
            <person name="Gearin G."/>
            <person name="Gearin C.R."/>
            <person name="Giannoukos G."/>
            <person name="Goode T."/>
            <person name="Graham J."/>
            <person name="Grandbois E."/>
            <person name="Grewal S."/>
            <person name="Gyaltsen K."/>
            <person name="Hafez N."/>
            <person name="Hagos B."/>
            <person name="Hall J."/>
            <person name="Henson C."/>
            <person name="Hollinger A."/>
            <person name="Honan T."/>
            <person name="Huard M.D."/>
            <person name="Hughes L."/>
            <person name="Hurhula B."/>
            <person name="Husby M.E."/>
            <person name="Kamat A."/>
            <person name="Kanga B."/>
            <person name="Kashin S."/>
            <person name="Khazanovich D."/>
            <person name="Kisner P."/>
            <person name="Lance K."/>
            <person name="Lara M."/>
            <person name="Lee W."/>
            <person name="Lennon N."/>
            <person name="Letendre F."/>
            <person name="LeVine R."/>
            <person name="Lipovsky A."/>
            <person name="Liu X."/>
            <person name="Liu J."/>
            <person name="Liu S."/>
            <person name="Lokyitsang T."/>
            <person name="Lokyitsang Y."/>
            <person name="Lubonja R."/>
            <person name="Lui A."/>
            <person name="MacDonald P."/>
            <person name="Magnisalis V."/>
            <person name="Maru K."/>
            <person name="Matthews C."/>
            <person name="McCusker W."/>
            <person name="McDonough S."/>
            <person name="Mehta T."/>
            <person name="Meldrim J."/>
            <person name="Meneus L."/>
            <person name="Mihai O."/>
            <person name="Mihalev A."/>
            <person name="Mihova T."/>
            <person name="Mittelman R."/>
            <person name="Mlenga V."/>
            <person name="Montmayeur A."/>
            <person name="Mulrain L."/>
            <person name="Navidi A."/>
            <person name="Naylor J."/>
            <person name="Negash T."/>
            <person name="Nguyen T."/>
            <person name="Nguyen N."/>
            <person name="Nicol R."/>
            <person name="Norbu C."/>
            <person name="Norbu N."/>
            <person name="Novod N."/>
            <person name="O'Neill B."/>
            <person name="Osman S."/>
            <person name="Markiewicz E."/>
            <person name="Oyono O.L."/>
            <person name="Patti C."/>
            <person name="Phunkhang P."/>
            <person name="Pierre F."/>
            <person name="Priest M."/>
            <person name="Raghuraman S."/>
            <person name="Rege F."/>
            <person name="Reyes R."/>
            <person name="Rise C."/>
            <person name="Rogov P."/>
            <person name="Ross K."/>
            <person name="Ryan E."/>
            <person name="Settipalli S."/>
            <person name="Shea T."/>
            <person name="Sherpa N."/>
            <person name="Shi L."/>
            <person name="Shih D."/>
            <person name="Sparrow T."/>
            <person name="Spaulding J."/>
            <person name="Stalker J."/>
            <person name="Stange-Thomann N."/>
            <person name="Stavropoulos S."/>
            <person name="Stone C."/>
            <person name="Strader C."/>
            <person name="Tesfaye S."/>
            <person name="Thomson T."/>
            <person name="Thoulutsang Y."/>
            <person name="Thoulutsang D."/>
            <person name="Topham K."/>
            <person name="Topping I."/>
            <person name="Tsamla T."/>
            <person name="Vassiliev H."/>
            <person name="Vo A."/>
            <person name="Wangchuk T."/>
            <person name="Wangdi T."/>
            <person name="Weiand M."/>
            <person name="Wilkinson J."/>
            <person name="Wilson A."/>
            <person name="Yadav S."/>
            <person name="Young G."/>
            <person name="Yu Q."/>
            <person name="Zembek L."/>
            <person name="Zhong D."/>
            <person name="Zimmer A."/>
            <person name="Zwirko Z."/>
            <person name="Jaffe D.B."/>
            <person name="Alvarez P."/>
            <person name="Brockman W."/>
            <person name="Butler J."/>
            <person name="Chin C."/>
            <person name="Gnerre S."/>
            <person name="Grabherr M."/>
            <person name="Kleber M."/>
            <person name="Mauceli E."/>
            <person name="MacCallum I."/>
        </authorList>
    </citation>
    <scope>NUCLEOTIDE SEQUENCE [LARGE SCALE GENOMIC DNA]</scope>
    <source>
        <strain evidence="7">TSC#15010-1051.87</strain>
        <strain evidence="8">Tucson 15010-1051.87</strain>
    </source>
</reference>
<reference evidence="7" key="3">
    <citation type="submission" date="2015-11" db="EMBL/GenBank/DDBJ databases">
        <authorList>
            <consortium name="FlyBase"/>
        </authorList>
    </citation>
    <scope>NUCLEOTIDE SEQUENCE</scope>
    <source>
        <strain evidence="7">TSC#15010-1051.87</strain>
    </source>
</reference>
<proteinExistence type="inferred from homology"/>
<dbReference type="OrthoDB" id="7883700at2759"/>
<evidence type="ECO:0000313" key="7">
    <source>
        <dbReference type="EMBL" id="KRF77683.1"/>
    </source>
</evidence>
<dbReference type="GO" id="GO:0050909">
    <property type="term" value="P:sensory perception of taste"/>
    <property type="evidence" value="ECO:0007669"/>
    <property type="project" value="InterPro"/>
</dbReference>
<dbReference type="GO" id="GO:0007165">
    <property type="term" value="P:signal transduction"/>
    <property type="evidence" value="ECO:0007669"/>
    <property type="project" value="UniProtKB-KW"/>
</dbReference>
<feature type="transmembrane region" description="Helical" evidence="6">
    <location>
        <begin position="30"/>
        <end position="48"/>
    </location>
</feature>
<comment type="caution">
    <text evidence="6">Lacks conserved residue(s) required for the propagation of feature annotation.</text>
</comment>
<keyword evidence="6" id="KW-0807">Transducer</keyword>
<evidence type="ECO:0000256" key="3">
    <source>
        <dbReference type="ARBA" id="ARBA00022692"/>
    </source>
</evidence>
<feature type="transmembrane region" description="Helical" evidence="6">
    <location>
        <begin position="128"/>
        <end position="149"/>
    </location>
</feature>
<comment type="subcellular location">
    <subcellularLocation>
        <location evidence="1 6">Cell membrane</location>
        <topology evidence="1 6">Multi-pass membrane protein</topology>
    </subcellularLocation>
</comment>